<feature type="chain" id="PRO_5038351282" evidence="1">
    <location>
        <begin position="16"/>
        <end position="551"/>
    </location>
</feature>
<dbReference type="VEuPathDB" id="VectorBase:RSAN_056597"/>
<reference evidence="2" key="2">
    <citation type="submission" date="2021-09" db="EMBL/GenBank/DDBJ databases">
        <authorList>
            <person name="Jia N."/>
            <person name="Wang J."/>
            <person name="Shi W."/>
            <person name="Du L."/>
            <person name="Sun Y."/>
            <person name="Zhan W."/>
            <person name="Jiang J."/>
            <person name="Wang Q."/>
            <person name="Zhang B."/>
            <person name="Ji P."/>
            <person name="Sakyi L.B."/>
            <person name="Cui X."/>
            <person name="Yuan T."/>
            <person name="Jiang B."/>
            <person name="Yang W."/>
            <person name="Lam T.T.-Y."/>
            <person name="Chang Q."/>
            <person name="Ding S."/>
            <person name="Wang X."/>
            <person name="Zhu J."/>
            <person name="Ruan X."/>
            <person name="Zhao L."/>
            <person name="Wei J."/>
            <person name="Que T."/>
            <person name="Du C."/>
            <person name="Cheng J."/>
            <person name="Dai P."/>
            <person name="Han X."/>
            <person name="Huang E."/>
            <person name="Gao Y."/>
            <person name="Liu J."/>
            <person name="Shao H."/>
            <person name="Ye R."/>
            <person name="Li L."/>
            <person name="Wei W."/>
            <person name="Wang X."/>
            <person name="Wang C."/>
            <person name="Huo Q."/>
            <person name="Li W."/>
            <person name="Guo W."/>
            <person name="Chen H."/>
            <person name="Chen S."/>
            <person name="Zhou L."/>
            <person name="Zhou L."/>
            <person name="Ni X."/>
            <person name="Tian J."/>
            <person name="Zhou Y."/>
            <person name="Sheng Y."/>
            <person name="Liu T."/>
            <person name="Pan Y."/>
            <person name="Xia L."/>
            <person name="Li J."/>
            <person name="Zhao F."/>
            <person name="Cao W."/>
        </authorList>
    </citation>
    <scope>NUCLEOTIDE SEQUENCE</scope>
    <source>
        <strain evidence="2">Rsan-2018</strain>
        <tissue evidence="2">Larvae</tissue>
    </source>
</reference>
<keyword evidence="1" id="KW-0732">Signal</keyword>
<dbReference type="AlphaFoldDB" id="A0A9D4QDP9"/>
<dbReference type="PANTHER" id="PTHR33964:SF1">
    <property type="entry name" value="RE45066P"/>
    <property type="match status" value="1"/>
</dbReference>
<dbReference type="Proteomes" id="UP000821837">
    <property type="component" value="Chromosome 11"/>
</dbReference>
<gene>
    <name evidence="2" type="ORF">HPB52_017983</name>
</gene>
<dbReference type="EMBL" id="JABSTV010001247">
    <property type="protein sequence ID" value="KAH7972853.1"/>
    <property type="molecule type" value="Genomic_DNA"/>
</dbReference>
<feature type="signal peptide" evidence="1">
    <location>
        <begin position="1"/>
        <end position="15"/>
    </location>
</feature>
<protein>
    <submittedName>
        <fullName evidence="2">Uncharacterized protein</fullName>
    </submittedName>
</protein>
<comment type="caution">
    <text evidence="2">The sequence shown here is derived from an EMBL/GenBank/DDBJ whole genome shotgun (WGS) entry which is preliminary data.</text>
</comment>
<name>A0A9D4QDP9_RHISA</name>
<accession>A0A9D4QDP9</accession>
<sequence length="551" mass="61927">MSMLALAAHVVVIGSSMVVTPDFGNLSQIGYFLCEHHDEDRVFEILHAEYITIKHVKNALHPIRVGPKDGKGAQALPEAKRAARRNSRAVWRLRKLAQERFDRTTQMERKGRNSSFDGNVSAMEDNLAQVNDLDHVPLFELLPISREDTSVVSLEESHEGSKLLVSTLGLEGTCMKPSQPSFPKTTESISQRKRMPLEELKALEEMFVSVNQPFPTLHKQTEPWNFQMLPKMNFDIGMDTNVVNVVENMENAVAEKAMNSSYIRLPHLINDLNITGLMITDKPLKSSRYRWLSWKSIRPRRRLESKLDELQQLMASQFLLGSRHISVPQHVCWAQLKDGCKVETLRACGDTYLPYWKTTRLEVSGKPLEKNCQIYREQIECSKNFTRECVLGVPRAAALLGLEAFQDNVDAACTVGTKSYEAYQKAIGCLNSVGVKLNACFKGLHEKLEKAVVKSATKDTINYSCCSYGEMVDCFDRVLTPCEDVGGKELTLKLMEQVFGETLSLVCGNYKRGSEGCNALPKLPALGPNDPKYDGFVELVIEIASRFGRRS</sequence>
<dbReference type="PANTHER" id="PTHR33964">
    <property type="entry name" value="RE45066P-RELATED"/>
    <property type="match status" value="1"/>
</dbReference>
<keyword evidence="3" id="KW-1185">Reference proteome</keyword>
<dbReference type="VEuPathDB" id="VectorBase:RSAN_035687"/>
<evidence type="ECO:0000313" key="3">
    <source>
        <dbReference type="Proteomes" id="UP000821837"/>
    </source>
</evidence>
<evidence type="ECO:0000313" key="2">
    <source>
        <dbReference type="EMBL" id="KAH7972853.1"/>
    </source>
</evidence>
<reference evidence="2" key="1">
    <citation type="journal article" date="2020" name="Cell">
        <title>Large-Scale Comparative Analyses of Tick Genomes Elucidate Their Genetic Diversity and Vector Capacities.</title>
        <authorList>
            <consortium name="Tick Genome and Microbiome Consortium (TIGMIC)"/>
            <person name="Jia N."/>
            <person name="Wang J."/>
            <person name="Shi W."/>
            <person name="Du L."/>
            <person name="Sun Y."/>
            <person name="Zhan W."/>
            <person name="Jiang J.F."/>
            <person name="Wang Q."/>
            <person name="Zhang B."/>
            <person name="Ji P."/>
            <person name="Bell-Sakyi L."/>
            <person name="Cui X.M."/>
            <person name="Yuan T.T."/>
            <person name="Jiang B.G."/>
            <person name="Yang W.F."/>
            <person name="Lam T.T."/>
            <person name="Chang Q.C."/>
            <person name="Ding S.J."/>
            <person name="Wang X.J."/>
            <person name="Zhu J.G."/>
            <person name="Ruan X.D."/>
            <person name="Zhao L."/>
            <person name="Wei J.T."/>
            <person name="Ye R.Z."/>
            <person name="Que T.C."/>
            <person name="Du C.H."/>
            <person name="Zhou Y.H."/>
            <person name="Cheng J.X."/>
            <person name="Dai P.F."/>
            <person name="Guo W.B."/>
            <person name="Han X.H."/>
            <person name="Huang E.J."/>
            <person name="Li L.F."/>
            <person name="Wei W."/>
            <person name="Gao Y.C."/>
            <person name="Liu J.Z."/>
            <person name="Shao H.Z."/>
            <person name="Wang X."/>
            <person name="Wang C.C."/>
            <person name="Yang T.C."/>
            <person name="Huo Q.B."/>
            <person name="Li W."/>
            <person name="Chen H.Y."/>
            <person name="Chen S.E."/>
            <person name="Zhou L.G."/>
            <person name="Ni X.B."/>
            <person name="Tian J.H."/>
            <person name="Sheng Y."/>
            <person name="Liu T."/>
            <person name="Pan Y.S."/>
            <person name="Xia L.Y."/>
            <person name="Li J."/>
            <person name="Zhao F."/>
            <person name="Cao W.C."/>
        </authorList>
    </citation>
    <scope>NUCLEOTIDE SEQUENCE</scope>
    <source>
        <strain evidence="2">Rsan-2018</strain>
    </source>
</reference>
<proteinExistence type="predicted"/>
<evidence type="ECO:0000256" key="1">
    <source>
        <dbReference type="SAM" id="SignalP"/>
    </source>
</evidence>
<organism evidence="2 3">
    <name type="scientific">Rhipicephalus sanguineus</name>
    <name type="common">Brown dog tick</name>
    <name type="synonym">Ixodes sanguineus</name>
    <dbReference type="NCBI Taxonomy" id="34632"/>
    <lineage>
        <taxon>Eukaryota</taxon>
        <taxon>Metazoa</taxon>
        <taxon>Ecdysozoa</taxon>
        <taxon>Arthropoda</taxon>
        <taxon>Chelicerata</taxon>
        <taxon>Arachnida</taxon>
        <taxon>Acari</taxon>
        <taxon>Parasitiformes</taxon>
        <taxon>Ixodida</taxon>
        <taxon>Ixodoidea</taxon>
        <taxon>Ixodidae</taxon>
        <taxon>Rhipicephalinae</taxon>
        <taxon>Rhipicephalus</taxon>
        <taxon>Rhipicephalus</taxon>
    </lineage>
</organism>